<feature type="region of interest" description="Disordered" evidence="1">
    <location>
        <begin position="54"/>
        <end position="85"/>
    </location>
</feature>
<protein>
    <submittedName>
        <fullName evidence="2">Uncharacterized protein</fullName>
    </submittedName>
</protein>
<comment type="caution">
    <text evidence="2">The sequence shown here is derived from an EMBL/GenBank/DDBJ whole genome shotgun (WGS) entry which is preliminary data.</text>
</comment>
<accession>A0AAE0ZWU8</accession>
<proteinExistence type="predicted"/>
<reference evidence="2" key="1">
    <citation type="journal article" date="2023" name="G3 (Bethesda)">
        <title>A reference genome for the long-term kleptoplast-retaining sea slug Elysia crispata morphotype clarki.</title>
        <authorList>
            <person name="Eastman K.E."/>
            <person name="Pendleton A.L."/>
            <person name="Shaikh M.A."/>
            <person name="Suttiyut T."/>
            <person name="Ogas R."/>
            <person name="Tomko P."/>
            <person name="Gavelis G."/>
            <person name="Widhalm J.R."/>
            <person name="Wisecaver J.H."/>
        </authorList>
    </citation>
    <scope>NUCLEOTIDE SEQUENCE</scope>
    <source>
        <strain evidence="2">ECLA1</strain>
    </source>
</reference>
<gene>
    <name evidence="2" type="ORF">RRG08_024570</name>
</gene>
<evidence type="ECO:0000313" key="2">
    <source>
        <dbReference type="EMBL" id="KAK3776793.1"/>
    </source>
</evidence>
<dbReference type="Proteomes" id="UP001283361">
    <property type="component" value="Unassembled WGS sequence"/>
</dbReference>
<feature type="compositionally biased region" description="Basic and acidic residues" evidence="1">
    <location>
        <begin position="70"/>
        <end position="85"/>
    </location>
</feature>
<organism evidence="2 3">
    <name type="scientific">Elysia crispata</name>
    <name type="common">lettuce slug</name>
    <dbReference type="NCBI Taxonomy" id="231223"/>
    <lineage>
        <taxon>Eukaryota</taxon>
        <taxon>Metazoa</taxon>
        <taxon>Spiralia</taxon>
        <taxon>Lophotrochozoa</taxon>
        <taxon>Mollusca</taxon>
        <taxon>Gastropoda</taxon>
        <taxon>Heterobranchia</taxon>
        <taxon>Euthyneura</taxon>
        <taxon>Panpulmonata</taxon>
        <taxon>Sacoglossa</taxon>
        <taxon>Placobranchoidea</taxon>
        <taxon>Plakobranchidae</taxon>
        <taxon>Elysia</taxon>
    </lineage>
</organism>
<keyword evidence="3" id="KW-1185">Reference proteome</keyword>
<dbReference type="AlphaFoldDB" id="A0AAE0ZWU8"/>
<name>A0AAE0ZWU8_9GAST</name>
<sequence>MCRLNMEKPFSGSSELMIYGRAIGETDNPASLLHSITLPVKVADWGIVDKDSRVRKKESNRGADTSVNIGDRRREERGGERTRAL</sequence>
<evidence type="ECO:0000313" key="3">
    <source>
        <dbReference type="Proteomes" id="UP001283361"/>
    </source>
</evidence>
<dbReference type="EMBL" id="JAWDGP010003173">
    <property type="protein sequence ID" value="KAK3776793.1"/>
    <property type="molecule type" value="Genomic_DNA"/>
</dbReference>
<evidence type="ECO:0000256" key="1">
    <source>
        <dbReference type="SAM" id="MobiDB-lite"/>
    </source>
</evidence>